<evidence type="ECO:0000256" key="3">
    <source>
        <dbReference type="SAM" id="Phobius"/>
    </source>
</evidence>
<dbReference type="SUPFAM" id="SSF88713">
    <property type="entry name" value="Glycoside hydrolase/deacetylase"/>
    <property type="match status" value="1"/>
</dbReference>
<dbReference type="InterPro" id="IPR050248">
    <property type="entry name" value="Polysacc_deacetylase_ArnD"/>
</dbReference>
<feature type="transmembrane region" description="Helical" evidence="3">
    <location>
        <begin position="12"/>
        <end position="35"/>
    </location>
</feature>
<dbReference type="GO" id="GO:0016810">
    <property type="term" value="F:hydrolase activity, acting on carbon-nitrogen (but not peptide) bonds"/>
    <property type="evidence" value="ECO:0007669"/>
    <property type="project" value="InterPro"/>
</dbReference>
<dbReference type="InterPro" id="IPR002509">
    <property type="entry name" value="NODB_dom"/>
</dbReference>
<evidence type="ECO:0000256" key="2">
    <source>
        <dbReference type="ARBA" id="ARBA00022801"/>
    </source>
</evidence>
<organism evidence="5 6">
    <name type="scientific">Bifidobacterium pullorum</name>
    <dbReference type="NCBI Taxonomy" id="78448"/>
    <lineage>
        <taxon>Bacteria</taxon>
        <taxon>Bacillati</taxon>
        <taxon>Actinomycetota</taxon>
        <taxon>Actinomycetes</taxon>
        <taxon>Bifidobacteriales</taxon>
        <taxon>Bifidobacteriaceae</taxon>
        <taxon>Bifidobacterium</taxon>
    </lineage>
</organism>
<gene>
    <name evidence="5" type="ORF">BPULL_0563</name>
</gene>
<comment type="caution">
    <text evidence="5">The sequence shown here is derived from an EMBL/GenBank/DDBJ whole genome shotgun (WGS) entry which is preliminary data.</text>
</comment>
<dbReference type="Proteomes" id="UP000029109">
    <property type="component" value="Unassembled WGS sequence"/>
</dbReference>
<accession>A0A7V8KQS5</accession>
<keyword evidence="3" id="KW-0472">Membrane</keyword>
<protein>
    <submittedName>
        <fullName evidence="5">Peptidoglycan GlcNAc deacetylase</fullName>
        <ecNumber evidence="5">3.2.1.8</ecNumber>
    </submittedName>
</protein>
<dbReference type="EC" id="3.2.1.8" evidence="5"/>
<dbReference type="GO" id="GO:0046872">
    <property type="term" value="F:metal ion binding"/>
    <property type="evidence" value="ECO:0007669"/>
    <property type="project" value="UniProtKB-KW"/>
</dbReference>
<feature type="domain" description="NodB homology" evidence="4">
    <location>
        <begin position="242"/>
        <end position="417"/>
    </location>
</feature>
<evidence type="ECO:0000256" key="1">
    <source>
        <dbReference type="ARBA" id="ARBA00022723"/>
    </source>
</evidence>
<keyword evidence="1" id="KW-0479">Metal-binding</keyword>
<dbReference type="GO" id="GO:0005975">
    <property type="term" value="P:carbohydrate metabolic process"/>
    <property type="evidence" value="ECO:0007669"/>
    <property type="project" value="InterPro"/>
</dbReference>
<proteinExistence type="predicted"/>
<sequence>MMKGLRKQRWRIHPVAMVIIALFTAGLVFAGYSIIHGLLQSRSETHQEALADCRSAQQRFSTTYTTYRATMSSAQRLAETGESDVANPASVSDLAGTIAPMLEDTSADALSNRACYASMSDDDLNALAHDFGISDSTMVNRMITVQYQADQVKDGIETMRTTNARARLSSLTSRARLAYERSAGKADEGLRAALQAAFDAAQQLLDAADIADDAAYADAADAVRAATDAVVAVLPFDCHFHDCVALTFDDGPNKQFTPQLLDALADAGVPATFFVQGQFVSGSNVDLVGRMAAEGHDVGSISWRHTQLHTLDAGTLAKWFKDTDEVISAASGRPVTLFRPPDGAWSDTVRDQAQASGESIILWNVDSGDWRGADAGTITTTVVDGGGPPARSWPCTTATDLPSRRSRVLCRDCATRD</sequence>
<keyword evidence="3" id="KW-0812">Transmembrane</keyword>
<dbReference type="InterPro" id="IPR011330">
    <property type="entry name" value="Glyco_hydro/deAcase_b/a-brl"/>
</dbReference>
<evidence type="ECO:0000313" key="5">
    <source>
        <dbReference type="EMBL" id="KFI81012.1"/>
    </source>
</evidence>
<evidence type="ECO:0000313" key="6">
    <source>
        <dbReference type="Proteomes" id="UP000029109"/>
    </source>
</evidence>
<evidence type="ECO:0000259" key="4">
    <source>
        <dbReference type="PROSITE" id="PS51677"/>
    </source>
</evidence>
<keyword evidence="2 5" id="KW-0378">Hydrolase</keyword>
<name>A0A7V8KQS5_9BIFI</name>
<dbReference type="PANTHER" id="PTHR10587">
    <property type="entry name" value="GLYCOSYL TRANSFERASE-RELATED"/>
    <property type="match status" value="1"/>
</dbReference>
<dbReference type="PROSITE" id="PS51677">
    <property type="entry name" value="NODB"/>
    <property type="match status" value="1"/>
</dbReference>
<dbReference type="GO" id="GO:0016020">
    <property type="term" value="C:membrane"/>
    <property type="evidence" value="ECO:0007669"/>
    <property type="project" value="TreeGrafter"/>
</dbReference>
<dbReference type="Gene3D" id="3.20.20.370">
    <property type="entry name" value="Glycoside hydrolase/deacetylase"/>
    <property type="match status" value="1"/>
</dbReference>
<keyword evidence="5" id="KW-0326">Glycosidase</keyword>
<keyword evidence="3" id="KW-1133">Transmembrane helix</keyword>
<dbReference type="CDD" id="cd10917">
    <property type="entry name" value="CE4_NodB_like_6s_7s"/>
    <property type="match status" value="1"/>
</dbReference>
<dbReference type="Pfam" id="PF01522">
    <property type="entry name" value="Polysacc_deac_1"/>
    <property type="match status" value="1"/>
</dbReference>
<dbReference type="GO" id="GO:0031176">
    <property type="term" value="F:endo-1,4-beta-xylanase activity"/>
    <property type="evidence" value="ECO:0007669"/>
    <property type="project" value="UniProtKB-EC"/>
</dbReference>
<dbReference type="PANTHER" id="PTHR10587:SF133">
    <property type="entry name" value="CHITIN DEACETYLASE 1-RELATED"/>
    <property type="match status" value="1"/>
</dbReference>
<reference evidence="5 6" key="1">
    <citation type="submission" date="2014-03" db="EMBL/GenBank/DDBJ databases">
        <title>Genomics of Bifidobacteria.</title>
        <authorList>
            <person name="Ventura M."/>
            <person name="Milani C."/>
            <person name="Lugli G.A."/>
        </authorList>
    </citation>
    <scope>NUCLEOTIDE SEQUENCE [LARGE SCALE GENOMIC DNA]</scope>
    <source>
        <strain evidence="5 6">LMG 21816</strain>
    </source>
</reference>
<dbReference type="EMBL" id="JGZJ01000010">
    <property type="protein sequence ID" value="KFI81012.1"/>
    <property type="molecule type" value="Genomic_DNA"/>
</dbReference>
<dbReference type="AlphaFoldDB" id="A0A7V8KQS5"/>